<gene>
    <name evidence="1" type="ORF">J2W69_001867</name>
</gene>
<comment type="caution">
    <text evidence="1">The sequence shown here is derived from an EMBL/GenBank/DDBJ whole genome shotgun (WGS) entry which is preliminary data.</text>
</comment>
<organism evidence="1 2">
    <name type="scientific">Rheinheimera soli</name>
    <dbReference type="NCBI Taxonomy" id="443616"/>
    <lineage>
        <taxon>Bacteria</taxon>
        <taxon>Pseudomonadati</taxon>
        <taxon>Pseudomonadota</taxon>
        <taxon>Gammaproteobacteria</taxon>
        <taxon>Chromatiales</taxon>
        <taxon>Chromatiaceae</taxon>
        <taxon>Rheinheimera</taxon>
    </lineage>
</organism>
<accession>A0ABU1VYY8</accession>
<keyword evidence="2" id="KW-1185">Reference proteome</keyword>
<proteinExistence type="predicted"/>
<dbReference type="Proteomes" id="UP001257909">
    <property type="component" value="Unassembled WGS sequence"/>
</dbReference>
<evidence type="ECO:0000313" key="2">
    <source>
        <dbReference type="Proteomes" id="UP001257909"/>
    </source>
</evidence>
<name>A0ABU1VYY8_9GAMM</name>
<dbReference type="EMBL" id="JAVDWR010000004">
    <property type="protein sequence ID" value="MDR7120929.1"/>
    <property type="molecule type" value="Genomic_DNA"/>
</dbReference>
<protein>
    <submittedName>
        <fullName evidence="1">Uncharacterized protein</fullName>
    </submittedName>
</protein>
<reference evidence="1 2" key="1">
    <citation type="submission" date="2023-07" db="EMBL/GenBank/DDBJ databases">
        <title>Sorghum-associated microbial communities from plants grown in Nebraska, USA.</title>
        <authorList>
            <person name="Schachtman D."/>
        </authorList>
    </citation>
    <scope>NUCLEOTIDE SEQUENCE [LARGE SCALE GENOMIC DNA]</scope>
    <source>
        <strain evidence="1 2">4138</strain>
    </source>
</reference>
<sequence length="126" mass="14588">MHSPYEDDQNRQPDFVVEYEIDLCDEMKNAKPHQGMRTDFLYDGDDPQLDGVYMIWPELVDENGQVIEDKTLGSAPHKGRANMWILSEEMREFHRKRIKVGTKGYWVRGPFKVANVTVIKLGALSC</sequence>
<dbReference type="RefSeq" id="WP_310277129.1">
    <property type="nucleotide sequence ID" value="NZ_JAVDWR010000004.1"/>
</dbReference>
<evidence type="ECO:0000313" key="1">
    <source>
        <dbReference type="EMBL" id="MDR7120929.1"/>
    </source>
</evidence>